<comment type="caution">
    <text evidence="1">The sequence shown here is derived from an EMBL/GenBank/DDBJ whole genome shotgun (WGS) entry which is preliminary data.</text>
</comment>
<evidence type="ECO:0008006" key="3">
    <source>
        <dbReference type="Google" id="ProtNLM"/>
    </source>
</evidence>
<evidence type="ECO:0000313" key="1">
    <source>
        <dbReference type="EMBL" id="GEP58933.1"/>
    </source>
</evidence>
<keyword evidence="2" id="KW-1185">Reference proteome</keyword>
<organism evidence="1 2">
    <name type="scientific">Reyranella soli</name>
    <dbReference type="NCBI Taxonomy" id="1230389"/>
    <lineage>
        <taxon>Bacteria</taxon>
        <taxon>Pseudomonadati</taxon>
        <taxon>Pseudomonadota</taxon>
        <taxon>Alphaproteobacteria</taxon>
        <taxon>Hyphomicrobiales</taxon>
        <taxon>Reyranellaceae</taxon>
        <taxon>Reyranella</taxon>
    </lineage>
</organism>
<accession>A0A512NJ00</accession>
<proteinExistence type="predicted"/>
<name>A0A512NJ00_9HYPH</name>
<sequence>MTTADRCIKTVAARANQARPPTIKVYPGAVHAFDIGGVPRPSPLGYMFGGNAEAAADSFAMTKAFLDAQTPAPSTGSPL</sequence>
<gene>
    <name evidence="1" type="ORF">RSO01_60990</name>
</gene>
<dbReference type="Proteomes" id="UP000321058">
    <property type="component" value="Unassembled WGS sequence"/>
</dbReference>
<reference evidence="1 2" key="1">
    <citation type="submission" date="2019-07" db="EMBL/GenBank/DDBJ databases">
        <title>Whole genome shotgun sequence of Reyranella soli NBRC 108950.</title>
        <authorList>
            <person name="Hosoyama A."/>
            <person name="Uohara A."/>
            <person name="Ohji S."/>
            <person name="Ichikawa N."/>
        </authorList>
    </citation>
    <scope>NUCLEOTIDE SEQUENCE [LARGE SCALE GENOMIC DNA]</scope>
    <source>
        <strain evidence="1 2">NBRC 108950</strain>
    </source>
</reference>
<dbReference type="RefSeq" id="WP_147154315.1">
    <property type="nucleotide sequence ID" value="NZ_BKAJ01000114.1"/>
</dbReference>
<dbReference type="AlphaFoldDB" id="A0A512NJ00"/>
<dbReference type="EMBL" id="BKAJ01000114">
    <property type="protein sequence ID" value="GEP58933.1"/>
    <property type="molecule type" value="Genomic_DNA"/>
</dbReference>
<evidence type="ECO:0000313" key="2">
    <source>
        <dbReference type="Proteomes" id="UP000321058"/>
    </source>
</evidence>
<protein>
    <recommendedName>
        <fullName evidence="3">Dienelactone hydrolase domain-containing protein</fullName>
    </recommendedName>
</protein>